<gene>
    <name evidence="6" type="ORF">TWF696_006951</name>
</gene>
<feature type="domain" description="MYND-type" evidence="5">
    <location>
        <begin position="29"/>
        <end position="65"/>
    </location>
</feature>
<evidence type="ECO:0000256" key="1">
    <source>
        <dbReference type="ARBA" id="ARBA00022723"/>
    </source>
</evidence>
<accession>A0AAV9UU06</accession>
<evidence type="ECO:0000313" key="6">
    <source>
        <dbReference type="EMBL" id="KAK6346844.1"/>
    </source>
</evidence>
<dbReference type="EMBL" id="JAVHNQ010000005">
    <property type="protein sequence ID" value="KAK6346844.1"/>
    <property type="molecule type" value="Genomic_DNA"/>
</dbReference>
<organism evidence="6 7">
    <name type="scientific">Orbilia brochopaga</name>
    <dbReference type="NCBI Taxonomy" id="3140254"/>
    <lineage>
        <taxon>Eukaryota</taxon>
        <taxon>Fungi</taxon>
        <taxon>Dikarya</taxon>
        <taxon>Ascomycota</taxon>
        <taxon>Pezizomycotina</taxon>
        <taxon>Orbiliomycetes</taxon>
        <taxon>Orbiliales</taxon>
        <taxon>Orbiliaceae</taxon>
        <taxon>Orbilia</taxon>
    </lineage>
</organism>
<evidence type="ECO:0000259" key="5">
    <source>
        <dbReference type="PROSITE" id="PS01360"/>
    </source>
</evidence>
<proteinExistence type="predicted"/>
<evidence type="ECO:0000256" key="3">
    <source>
        <dbReference type="ARBA" id="ARBA00022833"/>
    </source>
</evidence>
<evidence type="ECO:0000256" key="2">
    <source>
        <dbReference type="ARBA" id="ARBA00022771"/>
    </source>
</evidence>
<feature type="region of interest" description="Disordered" evidence="4">
    <location>
        <begin position="471"/>
        <end position="490"/>
    </location>
</feature>
<reference evidence="6 7" key="1">
    <citation type="submission" date="2019-10" db="EMBL/GenBank/DDBJ databases">
        <authorList>
            <person name="Palmer J.M."/>
        </authorList>
    </citation>
    <scope>NUCLEOTIDE SEQUENCE [LARGE SCALE GENOMIC DNA]</scope>
    <source>
        <strain evidence="6 7">TWF696</strain>
    </source>
</reference>
<dbReference type="Proteomes" id="UP001375240">
    <property type="component" value="Unassembled WGS sequence"/>
</dbReference>
<evidence type="ECO:0000256" key="4">
    <source>
        <dbReference type="SAM" id="MobiDB-lite"/>
    </source>
</evidence>
<protein>
    <recommendedName>
        <fullName evidence="5">MYND-type domain-containing protein</fullName>
    </recommendedName>
</protein>
<keyword evidence="2" id="KW-0863">Zinc-finger</keyword>
<keyword evidence="7" id="KW-1185">Reference proteome</keyword>
<dbReference type="GO" id="GO:0008270">
    <property type="term" value="F:zinc ion binding"/>
    <property type="evidence" value="ECO:0007669"/>
    <property type="project" value="UniProtKB-KW"/>
</dbReference>
<dbReference type="SUPFAM" id="SSF144232">
    <property type="entry name" value="HIT/MYND zinc finger-like"/>
    <property type="match status" value="1"/>
</dbReference>
<dbReference type="PROSITE" id="PS01360">
    <property type="entry name" value="ZF_MYND_1"/>
    <property type="match status" value="1"/>
</dbReference>
<dbReference type="AlphaFoldDB" id="A0AAV9UU06"/>
<keyword evidence="1" id="KW-0479">Metal-binding</keyword>
<name>A0AAV9UU06_9PEZI</name>
<keyword evidence="3" id="KW-0862">Zinc</keyword>
<evidence type="ECO:0000313" key="7">
    <source>
        <dbReference type="Proteomes" id="UP001375240"/>
    </source>
</evidence>
<comment type="caution">
    <text evidence="6">The sequence shown here is derived from an EMBL/GenBank/DDBJ whole genome shotgun (WGS) entry which is preliminary data.</text>
</comment>
<sequence>MSVIIDDIDPNYPMETVLGEGRVATVDACAVCCNPTAFLCTFCHGIFYCTDGHSAQDEVHHALVCRAGAVIPKRPTNPGRNFIAILVFPEHSPQPYYAWTSYDLNIHGRPVFDQSMWFGDGYRSIPRFITQHPVTRQPLGNAIMYFQRDHSVGTGSEQGESCDVNLCVHNFTGGKNTGCFKGPLLFLAVARNTELSKEWLLSFLPADLPLLQYELSKPQKDGVPASHTASIKGIVCYPDDPARHFNAADTKGKEVVKVDENQKITIEDIDIPIDHPIMDMDNEHVLEPTLAEAYFFPIRTYNIPGYRGLRGNTLAASLFPTTEVIKDDSEDPDDFGRPIVTSTAIRPDNIGAVLIARRDCKPLEISHVLRFVEFSTHLADIWSRYGEWKTRKTSEKKGRQPAAAQETARDMDMEPITPEDCAIMDEMYESLEGDAFAEFWEQNATEGDEGPFKDMEKRGRNFHIEVDASNIVDVDADGSVSSDTTEESDD</sequence>
<dbReference type="InterPro" id="IPR002893">
    <property type="entry name" value="Znf_MYND"/>
</dbReference>